<dbReference type="Gene3D" id="1.10.510.10">
    <property type="entry name" value="Transferase(Phosphotransferase) domain 1"/>
    <property type="match status" value="1"/>
</dbReference>
<organism evidence="2 3">
    <name type="scientific">Pyrenophora teres f. teres</name>
    <dbReference type="NCBI Taxonomy" id="97479"/>
    <lineage>
        <taxon>Eukaryota</taxon>
        <taxon>Fungi</taxon>
        <taxon>Dikarya</taxon>
        <taxon>Ascomycota</taxon>
        <taxon>Pezizomycotina</taxon>
        <taxon>Dothideomycetes</taxon>
        <taxon>Pleosporomycetidae</taxon>
        <taxon>Pleosporales</taxon>
        <taxon>Pleosporineae</taxon>
        <taxon>Pleosporaceae</taxon>
        <taxon>Pyrenophora</taxon>
    </lineage>
</organism>
<dbReference type="InterPro" id="IPR011009">
    <property type="entry name" value="Kinase-like_dom_sf"/>
</dbReference>
<gene>
    <name evidence="2" type="ORF">PTTW11_06535</name>
</gene>
<evidence type="ECO:0000256" key="1">
    <source>
        <dbReference type="SAM" id="MobiDB-lite"/>
    </source>
</evidence>
<dbReference type="AlphaFoldDB" id="A0A6S6W515"/>
<dbReference type="GO" id="GO:0005524">
    <property type="term" value="F:ATP binding"/>
    <property type="evidence" value="ECO:0007669"/>
    <property type="project" value="InterPro"/>
</dbReference>
<dbReference type="Proteomes" id="UP000472372">
    <property type="component" value="Chromosome 5"/>
</dbReference>
<protein>
    <submittedName>
        <fullName evidence="2">AarF</fullName>
    </submittedName>
</protein>
<name>A0A6S6W515_9PLEO</name>
<dbReference type="SUPFAM" id="SSF56112">
    <property type="entry name" value="Protein kinase-like (PK-like)"/>
    <property type="match status" value="1"/>
</dbReference>
<proteinExistence type="predicted"/>
<feature type="compositionally biased region" description="Low complexity" evidence="1">
    <location>
        <begin position="1"/>
        <end position="16"/>
    </location>
</feature>
<sequence length="374" mass="42372">MSTISSRSTRISSQDSQDLHGNLEGKPPLPYTVGATFTAYRHKPPAPFGHGYGNPWPPFKTGKFWLPQLEYCLSQLPFPGCTLKECCTLAITDLIRTGYSYSAQVVVVNKTMVAKIYDPLYDNGFDCYDNKRDVIVLADGDYSREAVAYENLQRSAEARKCIPEYYGSWTTQVQTTIGDKAYLRHVRIILMENVPGAVMSSVRPQLLPETTRSRIMQKILEADTIVYNAGVHHRDMSPRNIMLVSRPDVHTASDPRVVIIDFNVSNLLDLSARCRGDVNLDAIHKTWPGRMVGPITRFWDKLTEFEVRGWVADDVGAANEWLWGCFRDREDYVPVVRGDSREECPRLVDVEEFTRCVSEDDGEDDEVVFRGWGA</sequence>
<reference evidence="2" key="1">
    <citation type="submission" date="2021-02" db="EMBL/GenBank/DDBJ databases">
        <authorList>
            <person name="Syme A R."/>
            <person name="Syme A R."/>
            <person name="Moolhuijzen P."/>
        </authorList>
    </citation>
    <scope>NUCLEOTIDE SEQUENCE</scope>
    <source>
        <strain evidence="2">W1-1</strain>
    </source>
</reference>
<dbReference type="PROSITE" id="PS50011">
    <property type="entry name" value="PROTEIN_KINASE_DOM"/>
    <property type="match status" value="1"/>
</dbReference>
<dbReference type="InterPro" id="IPR000719">
    <property type="entry name" value="Prot_kinase_dom"/>
</dbReference>
<feature type="region of interest" description="Disordered" evidence="1">
    <location>
        <begin position="1"/>
        <end position="27"/>
    </location>
</feature>
<dbReference type="EMBL" id="HG992981">
    <property type="protein sequence ID" value="CAE7179384.1"/>
    <property type="molecule type" value="Genomic_DNA"/>
</dbReference>
<evidence type="ECO:0000313" key="3">
    <source>
        <dbReference type="Proteomes" id="UP000472372"/>
    </source>
</evidence>
<dbReference type="GO" id="GO:0004672">
    <property type="term" value="F:protein kinase activity"/>
    <property type="evidence" value="ECO:0007669"/>
    <property type="project" value="InterPro"/>
</dbReference>
<evidence type="ECO:0000313" key="2">
    <source>
        <dbReference type="EMBL" id="CAE7179384.1"/>
    </source>
</evidence>
<accession>A0A6S6W515</accession>